<protein>
    <recommendedName>
        <fullName evidence="3">ATP-dependent DNA ligase family profile domain-containing protein</fullName>
    </recommendedName>
</protein>
<dbReference type="Proteomes" id="UP000248616">
    <property type="component" value="Unassembled WGS sequence"/>
</dbReference>
<evidence type="ECO:0000313" key="2">
    <source>
        <dbReference type="Proteomes" id="UP000248616"/>
    </source>
</evidence>
<accession>A0A2W7C0N2</accession>
<keyword evidence="2" id="KW-1185">Reference proteome</keyword>
<organism evidence="1 2">
    <name type="scientific">Mesorhizobium kowhaii</name>
    <dbReference type="NCBI Taxonomy" id="1300272"/>
    <lineage>
        <taxon>Bacteria</taxon>
        <taxon>Pseudomonadati</taxon>
        <taxon>Pseudomonadota</taxon>
        <taxon>Alphaproteobacteria</taxon>
        <taxon>Hyphomicrobiales</taxon>
        <taxon>Phyllobacteriaceae</taxon>
        <taxon>Mesorhizobium</taxon>
    </lineage>
</organism>
<sequence>MRLKFVAPLMPTLVEKPPEGDNWILEVKFDGYRSQIYRRVNDSHFQKLLAHVSARALYCDSERPSLGCLEIKTSANDRRLY</sequence>
<comment type="caution">
    <text evidence="1">The sequence shown here is derived from an EMBL/GenBank/DDBJ whole genome shotgun (WGS) entry which is preliminary data.</text>
</comment>
<proteinExistence type="predicted"/>
<dbReference type="EMBL" id="MZXV01000044">
    <property type="protein sequence ID" value="PZV36650.1"/>
    <property type="molecule type" value="Genomic_DNA"/>
</dbReference>
<reference evidence="2" key="1">
    <citation type="submission" date="2017-03" db="EMBL/GenBank/DDBJ databases">
        <authorList>
            <person name="Safronova V.I."/>
            <person name="Sazanova A.L."/>
            <person name="Chirak E.R."/>
        </authorList>
    </citation>
    <scope>NUCLEOTIDE SEQUENCE [LARGE SCALE GENOMIC DNA]</scope>
    <source>
        <strain evidence="2">Ach-343</strain>
    </source>
</reference>
<dbReference type="AlphaFoldDB" id="A0A2W7C0N2"/>
<dbReference type="SUPFAM" id="SSF56091">
    <property type="entry name" value="DNA ligase/mRNA capping enzyme, catalytic domain"/>
    <property type="match status" value="1"/>
</dbReference>
<evidence type="ECO:0000313" key="1">
    <source>
        <dbReference type="EMBL" id="PZV36650.1"/>
    </source>
</evidence>
<name>A0A2W7C0N2_9HYPH</name>
<evidence type="ECO:0008006" key="3">
    <source>
        <dbReference type="Google" id="ProtNLM"/>
    </source>
</evidence>
<gene>
    <name evidence="1" type="ORF">B5V02_20840</name>
</gene>